<accession>A0A1T4ZSS3</accession>
<evidence type="ECO:0000256" key="4">
    <source>
        <dbReference type="ARBA" id="ARBA00022964"/>
    </source>
</evidence>
<evidence type="ECO:0000259" key="9">
    <source>
        <dbReference type="PROSITE" id="PS51296"/>
    </source>
</evidence>
<keyword evidence="5" id="KW-0560">Oxidoreductase</keyword>
<protein>
    <submittedName>
        <fullName evidence="10">Ring hydroxylating alpha subunit (Catalytic domain)</fullName>
    </submittedName>
</protein>
<name>A0A1T4ZSS3_9SPHN</name>
<dbReference type="InterPro" id="IPR036922">
    <property type="entry name" value="Rieske_2Fe-2S_sf"/>
</dbReference>
<keyword evidence="7" id="KW-0411">Iron-sulfur</keyword>
<organism evidence="10 11">
    <name type="scientific">Rhizorhabdus histidinilytica</name>
    <dbReference type="NCBI Taxonomy" id="439228"/>
    <lineage>
        <taxon>Bacteria</taxon>
        <taxon>Pseudomonadati</taxon>
        <taxon>Pseudomonadota</taxon>
        <taxon>Alphaproteobacteria</taxon>
        <taxon>Sphingomonadales</taxon>
        <taxon>Sphingomonadaceae</taxon>
        <taxon>Rhizorhabdus</taxon>
    </lineage>
</organism>
<dbReference type="PROSITE" id="PS51296">
    <property type="entry name" value="RIESKE"/>
    <property type="match status" value="1"/>
</dbReference>
<evidence type="ECO:0000256" key="8">
    <source>
        <dbReference type="ARBA" id="ARBA00023027"/>
    </source>
</evidence>
<dbReference type="PRINTS" id="PR00090">
    <property type="entry name" value="RNGDIOXGNASE"/>
</dbReference>
<dbReference type="SUPFAM" id="SSF50022">
    <property type="entry name" value="ISP domain"/>
    <property type="match status" value="1"/>
</dbReference>
<gene>
    <name evidence="10" type="ORF">SAMN06295920_101171</name>
</gene>
<dbReference type="GO" id="GO:0051213">
    <property type="term" value="F:dioxygenase activity"/>
    <property type="evidence" value="ECO:0007669"/>
    <property type="project" value="UniProtKB-KW"/>
</dbReference>
<proteinExistence type="inferred from homology"/>
<dbReference type="InterPro" id="IPR017941">
    <property type="entry name" value="Rieske_2Fe-2S"/>
</dbReference>
<evidence type="ECO:0000313" key="10">
    <source>
        <dbReference type="EMBL" id="SKB25738.1"/>
    </source>
</evidence>
<dbReference type="InterPro" id="IPR015881">
    <property type="entry name" value="ARHD_Rieske_2Fe_2S"/>
</dbReference>
<evidence type="ECO:0000313" key="11">
    <source>
        <dbReference type="Proteomes" id="UP000189818"/>
    </source>
</evidence>
<keyword evidence="6" id="KW-0408">Iron</keyword>
<dbReference type="AlphaFoldDB" id="A0A1T4ZSS3"/>
<comment type="similarity">
    <text evidence="1">Belongs to the bacterial ring-hydroxylating dioxygenase alpha subunit family.</text>
</comment>
<dbReference type="GO" id="GO:0051537">
    <property type="term" value="F:2 iron, 2 sulfur cluster binding"/>
    <property type="evidence" value="ECO:0007669"/>
    <property type="project" value="UniProtKB-KW"/>
</dbReference>
<keyword evidence="11" id="KW-1185">Reference proteome</keyword>
<dbReference type="Pfam" id="PF00848">
    <property type="entry name" value="Ring_hydroxyl_A"/>
    <property type="match status" value="1"/>
</dbReference>
<dbReference type="PANTHER" id="PTHR43756:SF1">
    <property type="entry name" value="3-PHENYLPROPIONATE_CINNAMIC ACID DIOXYGENASE SUBUNIT ALPHA"/>
    <property type="match status" value="1"/>
</dbReference>
<evidence type="ECO:0000256" key="6">
    <source>
        <dbReference type="ARBA" id="ARBA00023004"/>
    </source>
</evidence>
<dbReference type="PANTHER" id="PTHR43756">
    <property type="entry name" value="CHOLINE MONOOXYGENASE, CHLOROPLASTIC"/>
    <property type="match status" value="1"/>
</dbReference>
<keyword evidence="2" id="KW-0001">2Fe-2S</keyword>
<keyword evidence="3" id="KW-0479">Metal-binding</keyword>
<dbReference type="RefSeq" id="WP_176152429.1">
    <property type="nucleotide sequence ID" value="NZ_FUYM01000001.1"/>
</dbReference>
<dbReference type="PROSITE" id="PS00570">
    <property type="entry name" value="RING_HYDROXYL_ALPHA"/>
    <property type="match status" value="1"/>
</dbReference>
<sequence length="449" mass="50657">MGYDSAGGGLIDTRTGMIDRTIFSDQAIFDREMDLVFGKSWLFVGHESQIPNNGDYFLSQAGREPVVVTRDAGGDVSVLLNICTHRGMPVCRYDKGNAKRFTCPYHGWTFSNTGELSGVPLNSEGYGGKLDRSKWGMIKARVARYYGSIWATFDEAAPSFEDFLGDMAWWLREFMMGPDGEDDGLEVIDGILKNEIPSNWKFGAENAAGDLYHDVSHKSVQRVGLALTGLRTRHTWDADKAKFRMLNITFPAGGHAVRGNLYDVAGRDYQSQWGANPEVDAYFRDAHFARQKRIGERERLLNRGGVVFPNFIYNAANRTSVTSYVPRAPGRTEIWKWIFVPKNAPQVVKDVMRHYLLRYTGPAGMVEQDDFENWGSAQIGAESHLARRLPMNYQLRLGGHAQWAWPEPWIGAGALVDEGVSEHAQRIFYDRWTEMMTGQPQAFRREAAE</sequence>
<evidence type="ECO:0000256" key="1">
    <source>
        <dbReference type="ARBA" id="ARBA00008751"/>
    </source>
</evidence>
<evidence type="ECO:0000256" key="7">
    <source>
        <dbReference type="ARBA" id="ARBA00023014"/>
    </source>
</evidence>
<reference evidence="11" key="1">
    <citation type="submission" date="2017-02" db="EMBL/GenBank/DDBJ databases">
        <authorList>
            <person name="Varghese N."/>
            <person name="Submissions S."/>
        </authorList>
    </citation>
    <scope>NUCLEOTIDE SEQUENCE [LARGE SCALE GENOMIC DNA]</scope>
    <source>
        <strain evidence="11">UM2</strain>
    </source>
</reference>
<dbReference type="STRING" id="439228.SAMN06295920_101171"/>
<dbReference type="Proteomes" id="UP000189818">
    <property type="component" value="Unassembled WGS sequence"/>
</dbReference>
<dbReference type="Pfam" id="PF00355">
    <property type="entry name" value="Rieske"/>
    <property type="match status" value="1"/>
</dbReference>
<dbReference type="SUPFAM" id="SSF55961">
    <property type="entry name" value="Bet v1-like"/>
    <property type="match status" value="1"/>
</dbReference>
<keyword evidence="4" id="KW-0223">Dioxygenase</keyword>
<dbReference type="Gene3D" id="3.90.380.10">
    <property type="entry name" value="Naphthalene 1,2-dioxygenase Alpha Subunit, Chain A, domain 1"/>
    <property type="match status" value="1"/>
</dbReference>
<dbReference type="InterPro" id="IPR015879">
    <property type="entry name" value="Ring_hydroxy_dOase_asu_C_dom"/>
</dbReference>
<dbReference type="Gene3D" id="2.102.10.10">
    <property type="entry name" value="Rieske [2Fe-2S] iron-sulphur domain"/>
    <property type="match status" value="1"/>
</dbReference>
<evidence type="ECO:0000256" key="3">
    <source>
        <dbReference type="ARBA" id="ARBA00022723"/>
    </source>
</evidence>
<evidence type="ECO:0000256" key="5">
    <source>
        <dbReference type="ARBA" id="ARBA00023002"/>
    </source>
</evidence>
<keyword evidence="8" id="KW-0520">NAD</keyword>
<dbReference type="CDD" id="cd03469">
    <property type="entry name" value="Rieske_RO_Alpha_N"/>
    <property type="match status" value="1"/>
</dbReference>
<dbReference type="EMBL" id="FUYM01000001">
    <property type="protein sequence ID" value="SKB25738.1"/>
    <property type="molecule type" value="Genomic_DNA"/>
</dbReference>
<dbReference type="InterPro" id="IPR001663">
    <property type="entry name" value="Rng_hydr_dOase-A"/>
</dbReference>
<feature type="domain" description="Rieske" evidence="9">
    <location>
        <begin position="42"/>
        <end position="151"/>
    </location>
</feature>
<dbReference type="GO" id="GO:0005506">
    <property type="term" value="F:iron ion binding"/>
    <property type="evidence" value="ECO:0007669"/>
    <property type="project" value="InterPro"/>
</dbReference>
<evidence type="ECO:0000256" key="2">
    <source>
        <dbReference type="ARBA" id="ARBA00022714"/>
    </source>
</evidence>